<dbReference type="OrthoDB" id="413361at2759"/>
<reference evidence="2 3" key="1">
    <citation type="submission" date="2016-02" db="EMBL/GenBank/DDBJ databases">
        <title>Genome analysis of coral dinoflagellate symbionts highlights evolutionary adaptations to a symbiotic lifestyle.</title>
        <authorList>
            <person name="Aranda M."/>
            <person name="Li Y."/>
            <person name="Liew Y.J."/>
            <person name="Baumgarten S."/>
            <person name="Simakov O."/>
            <person name="Wilson M."/>
            <person name="Piel J."/>
            <person name="Ashoor H."/>
            <person name="Bougouffa S."/>
            <person name="Bajic V.B."/>
            <person name="Ryu T."/>
            <person name="Ravasi T."/>
            <person name="Bayer T."/>
            <person name="Micklem G."/>
            <person name="Kim H."/>
            <person name="Bhak J."/>
            <person name="Lajeunesse T.C."/>
            <person name="Voolstra C.R."/>
        </authorList>
    </citation>
    <scope>NUCLEOTIDE SEQUENCE [LARGE SCALE GENOMIC DNA]</scope>
    <source>
        <strain evidence="2 3">CCMP2467</strain>
    </source>
</reference>
<dbReference type="InterPro" id="IPR001584">
    <property type="entry name" value="Integrase_cat-core"/>
</dbReference>
<sequence length="2942" mass="318118">MATEGNGPEHFRLDTPDDASTGRLPVRDGSDSQGDARDPPYEREQQATGGLGGVGTQDDLRTSSDRASMATAVDADISLATLEGARASGGASEAAEAAGGRLVDEVLLGVVPRPVAHQVPERTQAIGGTSVVTEASSEAARDAGPTGPRAARESSSERVQGMFLEGLNRLGSLVSTLTGRMERLEERESVRSRSTASTPYQAQQPLGWVDHMALDRHFERLALEEILNGMPDSQALAATPTQSPEVMAAGREVEDSRVCYGSPGPVDGLPGYSTPRAREPSDGRLPTTPGGTAIPAGPPPVTPPRSPVIPTSTESNPHLVLVPGSGNSAPVGLSGTAQAAQVPVSAFAAQVAHGAHAGLEFQPSSVTAAGFMSVPPPPPPPPSSGFYPPPPPPGVPTGFTGGTGAAVSGFDRPSVELGKQSVQATWSGFPQGVVPESCGGGRNPYAPGDRVMWNLPELASSSLPDAALRCADWLISIRPYMNDLSPASAEWWSLVEGEADALYMRWQLASPLDRIRIVPEVSATLGLAAYQRLEARAYQMLVRAVPEQIHQDLVASRHISTVALLYRVLCLFQPGGLAERQQLLQGLTAPPAVSSFADLSNGLRRWFRWFGRCGRLGVQVPDASLLLHGVDQLAAKLVASDAQLSFRMAMLRNTLRLDYTPVVEAVAEYAKAVQAEAELMSISGGDDPKKRPRVAALSRPPCNFWMTPQGCANGRACQHQHDLQAVQGVGRCWECSSEQHMRSECPVYKKRTEGSEGGDKRREEGKGTGKDKGKKGKGKSKDGKDKEVEVSKEQDKGKGKDGQRKWGSCFLCGSMDHKKPDCPLKKPKVAAAAVAPEVASSEAAAASASASAGPSSAQLVDEAVRVLKSFRVSALKSSGVPLGNSRVELRAGFGDSDRVEGSERRGLIDGGATHPLRQGSEEEFRGAVPTRVGLASGSTTLHLSPVNTLLSKDPVDPIIPLHAVCSELGFRATWDGESGCVLTHPKSGRLDMKMVAGCPELPASKVESMIKQLEQLRATKVLRAVSVLSLRGEAGEEVELPDVLSAHVGDIVGIEVGLLKWASRVFPHLDPESVSALVPNLVVDTVLLPFNRRKRRQVECAKGVMLHLFGGSKQWGATPGRVSLSVDWQRGVDFDAVYPFLLQLAVKGQVEGVVSFLPDVRSGSELLYLKVCMLIAVARAARERDNVFVALGLKTPKDESLLSWFEAGQKVLGDLHVAEAQNIRLPRSCVGVASCGPHLDSLDCACNVEVHTSSWQVFEGLHRTCGGSAASVIRLLSLAWLDWVRDPETAVSDGLDREGLLLDLIEAELDSGRDEPRLARTSSLEAFKSHVLACHRPYRSDCRVCLESRSRARKHMRSPSGPVNTLTADVAGPFAAGLDVKQEARYALVTVFSQAVEESEPSDFPLPSYEEGLELLESEETDEVDEELSEREAREADDRNAHWREVMAKCKEPARIRNFIQVIPLSRKNHHQVLLGLQKCYTRLKHLGFEPTRFHSDRGKEFMGEAVTRWILARDMMKTTTSGDDPAGNGKVEAAVNVFKTETRALLHAADLGPRYWPLAARHWAEDLFRKACRSAGSESPELVPFGSRVMVRKRSWKIDSWSTRVCPARVLGPSPDLLSGYLVLPENPEDGKSLLISNVLFSQVRSPGIVTLDGVVEAAPFEGSEKTDGAPAPSAAANVEQPDVGKVPTRSDADSELLYEPVGSAERTYASGDYWLFDKDKSEVTRVHKTPRAALYVPTFTAYLPVALKDLGPERVTIAEFVEGGKGDLVVGGGPKLAALRVYVVEWAEISAATATAWCEAPEVVSEALLQHEPNLTWRSLAEDYVVNQLWLDIPDRPSQDVFAGSSLIARARVFVEAGQHMVMCTFEQLEPWCVRSVVFRDRYVTVVKESVPAWKSLPVAATRAALLFVPTLQSSHVAVGGTRVAALRGVSNSASIKPGGCKRVTFEEPGDANPLCEEHLARQRFDAASMRALVDWLLELQLGDHAGPSRGVVETEGPPHLFVAGVHVSGGKIEVTRSCSDLPAVVKYMTAFVRANIDVPFAAVSLSDGSLLTPRRDIHNKRGSWNISLPLNGGALWIEDPECEEAVAEWVECPPKSGRHVKGRIERARDGVILFNPHRWHACVPGEGRRLNLTAYTPRGIESLEPSAAEQLELLGFPISRVRNHRFGGDEADFGEDSSGAECPPQGVATSNASAGGVSARVSLLSLLASSVVPVDERAADHLDDEFCLLDGDGQPSHPSLEAEFDFETLLDSAHRLRQVLHHEEKALVEEASCGGGLESVETVGYLRKQVLALERAVEVHAVDQGLAEGAYPRFWAAKAEAMVDTSEEVALEQQFLQTKTLSWADVEPELELWVPPARDEYECLLHEYGTVRRSTERELSDLQEAGYTVEWAPSKMVWTRKAPVFTSNLDGVSFRCQLREPLRTHPMSEDSAADFDLQAPFGIIGVYVDDLLLTAPRELIQCLIDMITQVWDCSDPEWASEDPFKFLGVEVRRTRAGVFHLSQETYLLDLLKKYPRIGFSAPAPVVPLVVELEKDVKPETVRAAQSLAGELTWAACRTRPDIAFATNRLSQLISRSPAAAIRIGYSVLQYLRGTVSLGLVYGQPRSGPGPDNAFRVSGAAHLLEMHCDASFGPDSGRSQTGLVAMFADAAVAWLSLRQSTTALSSAEAELNGCLEGFVLGESVTPLLTELLGRLVQRTMMNDNVSCVAILQYPSGNWRTRHLRLKARAWIEQVERQAWRLYHVPGTLMCGDVLTKQLPQPRLGQLLRLLGMRVPEDLGECEPAVRLLRPPLSAGELTLAVSAPCSPAHVLAALVLLSLVSGADGFNVAVETDGVPAMLPGWVVIAGLVSWTVAALGFYEGLLKWFLNAALSWWRRLTRRTPAALSPFSSTVHLQALQSPVRAELRVRRTSASSSAAATSDSIGFCLILTCGSCLLYPHL</sequence>
<feature type="compositionally biased region" description="Basic and acidic residues" evidence="1">
    <location>
        <begin position="896"/>
        <end position="907"/>
    </location>
</feature>
<feature type="region of interest" description="Disordered" evidence="1">
    <location>
        <begin position="2172"/>
        <end position="2192"/>
    </location>
</feature>
<feature type="region of interest" description="Disordered" evidence="1">
    <location>
        <begin position="1"/>
        <end position="68"/>
    </location>
</feature>
<gene>
    <name evidence="2" type="primary">GIP</name>
    <name evidence="2" type="ORF">AK812_SmicGene41525</name>
</gene>
<feature type="region of interest" description="Disordered" evidence="1">
    <location>
        <begin position="257"/>
        <end position="308"/>
    </location>
</feature>
<feature type="compositionally biased region" description="Basic and acidic residues" evidence="1">
    <location>
        <begin position="779"/>
        <end position="803"/>
    </location>
</feature>
<feature type="region of interest" description="Disordered" evidence="1">
    <location>
        <begin position="749"/>
        <end position="803"/>
    </location>
</feature>
<dbReference type="GO" id="GO:0015074">
    <property type="term" value="P:DNA integration"/>
    <property type="evidence" value="ECO:0007669"/>
    <property type="project" value="InterPro"/>
</dbReference>
<dbReference type="GO" id="GO:0008270">
    <property type="term" value="F:zinc ion binding"/>
    <property type="evidence" value="ECO:0007669"/>
    <property type="project" value="InterPro"/>
</dbReference>
<evidence type="ECO:0000313" key="2">
    <source>
        <dbReference type="EMBL" id="OLP78307.1"/>
    </source>
</evidence>
<dbReference type="CDD" id="cd09272">
    <property type="entry name" value="RNase_HI_RT_Ty1"/>
    <property type="match status" value="1"/>
</dbReference>
<dbReference type="GO" id="GO:0003676">
    <property type="term" value="F:nucleic acid binding"/>
    <property type="evidence" value="ECO:0007669"/>
    <property type="project" value="InterPro"/>
</dbReference>
<evidence type="ECO:0000256" key="1">
    <source>
        <dbReference type="SAM" id="MobiDB-lite"/>
    </source>
</evidence>
<feature type="region of interest" description="Disordered" evidence="1">
    <location>
        <begin position="135"/>
        <end position="156"/>
    </location>
</feature>
<feature type="region of interest" description="Disordered" evidence="1">
    <location>
        <begin position="896"/>
        <end position="920"/>
    </location>
</feature>
<keyword evidence="3" id="KW-1185">Reference proteome</keyword>
<feature type="compositionally biased region" description="Basic and acidic residues" evidence="1">
    <location>
        <begin position="25"/>
        <end position="45"/>
    </location>
</feature>
<dbReference type="EMBL" id="LSRX01001628">
    <property type="protein sequence ID" value="OLP78307.1"/>
    <property type="molecule type" value="Genomic_DNA"/>
</dbReference>
<accession>A0A1Q9C5X6</accession>
<name>A0A1Q9C5X6_SYMMI</name>
<dbReference type="PROSITE" id="PS50994">
    <property type="entry name" value="INTEGRASE"/>
    <property type="match status" value="1"/>
</dbReference>
<dbReference type="Gene3D" id="4.10.60.10">
    <property type="entry name" value="Zinc finger, CCHC-type"/>
    <property type="match status" value="1"/>
</dbReference>
<feature type="compositionally biased region" description="Pro residues" evidence="1">
    <location>
        <begin position="296"/>
        <end position="307"/>
    </location>
</feature>
<dbReference type="Proteomes" id="UP000186817">
    <property type="component" value="Unassembled WGS sequence"/>
</dbReference>
<proteinExistence type="predicted"/>
<dbReference type="InterPro" id="IPR012337">
    <property type="entry name" value="RNaseH-like_sf"/>
</dbReference>
<dbReference type="SMART" id="SM00343">
    <property type="entry name" value="ZnF_C2HC"/>
    <property type="match status" value="2"/>
</dbReference>
<evidence type="ECO:0000313" key="3">
    <source>
        <dbReference type="Proteomes" id="UP000186817"/>
    </source>
</evidence>
<feature type="compositionally biased region" description="Basic and acidic residues" evidence="1">
    <location>
        <begin position="750"/>
        <end position="771"/>
    </location>
</feature>
<organism evidence="2 3">
    <name type="scientific">Symbiodinium microadriaticum</name>
    <name type="common">Dinoflagellate</name>
    <name type="synonym">Zooxanthella microadriatica</name>
    <dbReference type="NCBI Taxonomy" id="2951"/>
    <lineage>
        <taxon>Eukaryota</taxon>
        <taxon>Sar</taxon>
        <taxon>Alveolata</taxon>
        <taxon>Dinophyceae</taxon>
        <taxon>Suessiales</taxon>
        <taxon>Symbiodiniaceae</taxon>
        <taxon>Symbiodinium</taxon>
    </lineage>
</organism>
<dbReference type="Gene3D" id="3.30.420.10">
    <property type="entry name" value="Ribonuclease H-like superfamily/Ribonuclease H"/>
    <property type="match status" value="1"/>
</dbReference>
<dbReference type="InterPro" id="IPR036397">
    <property type="entry name" value="RNaseH_sf"/>
</dbReference>
<feature type="region of interest" description="Disordered" evidence="1">
    <location>
        <begin position="373"/>
        <end position="406"/>
    </location>
</feature>
<dbReference type="SUPFAM" id="SSF53098">
    <property type="entry name" value="Ribonuclease H-like"/>
    <property type="match status" value="1"/>
</dbReference>
<dbReference type="InterPro" id="IPR000571">
    <property type="entry name" value="Znf_CCCH"/>
</dbReference>
<protein>
    <submittedName>
        <fullName evidence="2">Copia protein</fullName>
    </submittedName>
</protein>
<feature type="compositionally biased region" description="Low complexity" evidence="1">
    <location>
        <begin position="286"/>
        <end position="295"/>
    </location>
</feature>
<dbReference type="PANTHER" id="PTHR11439">
    <property type="entry name" value="GAG-POL-RELATED RETROTRANSPOSON"/>
    <property type="match status" value="1"/>
</dbReference>
<feature type="compositionally biased region" description="Pro residues" evidence="1">
    <location>
        <begin position="374"/>
        <end position="395"/>
    </location>
</feature>
<comment type="caution">
    <text evidence="2">The sequence shown here is derived from an EMBL/GenBank/DDBJ whole genome shotgun (WGS) entry which is preliminary data.</text>
</comment>
<dbReference type="PROSITE" id="PS50103">
    <property type="entry name" value="ZF_C3H1"/>
    <property type="match status" value="1"/>
</dbReference>
<dbReference type="PANTHER" id="PTHR11439:SF463">
    <property type="entry name" value="REVERSE TRANSCRIPTASE TY1_COPIA-TYPE DOMAIN-CONTAINING PROTEIN"/>
    <property type="match status" value="1"/>
</dbReference>
<dbReference type="InterPro" id="IPR001878">
    <property type="entry name" value="Znf_CCHC"/>
</dbReference>